<evidence type="ECO:0000259" key="1">
    <source>
        <dbReference type="Pfam" id="PF13304"/>
    </source>
</evidence>
<reference evidence="2 3" key="1">
    <citation type="journal article" date="2011" name="J. Bacteriol.">
        <title>Genome sequence of the plant-pathogenic bacterium Dickeya dadantii 3937.</title>
        <authorList>
            <person name="Glasner J.D."/>
            <person name="Yang C.H."/>
            <person name="Reverchon S."/>
            <person name="Hugouvieux-Cotte-Pattat N."/>
            <person name="Condemine G."/>
            <person name="Bohin J.P."/>
            <person name="Van Gijsegem F."/>
            <person name="Yang S."/>
            <person name="Franza T."/>
            <person name="Expert D."/>
            <person name="Plunkett G. III"/>
            <person name="San Francisco M.J."/>
            <person name="Charkowski A.O."/>
            <person name="Py B."/>
            <person name="Bell K."/>
            <person name="Rauscher L."/>
            <person name="Rodriguez-Palenzuela P."/>
            <person name="Toussaint A."/>
            <person name="Holeva M.C."/>
            <person name="He S.Y."/>
            <person name="Douet V."/>
            <person name="Boccara M."/>
            <person name="Blanco C."/>
            <person name="Toth I."/>
            <person name="Anderson B.D."/>
            <person name="Biehl B.S."/>
            <person name="Mau B."/>
            <person name="Flynn S.M."/>
            <person name="Barras F."/>
            <person name="Lindeberg M."/>
            <person name="Birch P.R."/>
            <person name="Tsuyumu S."/>
            <person name="Shi X."/>
            <person name="Hibbing M."/>
            <person name="Yap M.N."/>
            <person name="Carpentier M."/>
            <person name="Dassa E."/>
            <person name="Umehara M."/>
            <person name="Kim J.F."/>
            <person name="Rusch M."/>
            <person name="Soni P."/>
            <person name="Mayhew G.F."/>
            <person name="Fouts D.E."/>
            <person name="Gill S.R."/>
            <person name="Blattner F.R."/>
            <person name="Keen N.T."/>
            <person name="Perna N.T."/>
        </authorList>
    </citation>
    <scope>NUCLEOTIDE SEQUENCE [LARGE SCALE GENOMIC DNA]</scope>
    <source>
        <strain evidence="2 3">3937</strain>
    </source>
</reference>
<dbReference type="GO" id="GO:0000731">
    <property type="term" value="P:DNA synthesis involved in DNA repair"/>
    <property type="evidence" value="ECO:0007669"/>
    <property type="project" value="TreeGrafter"/>
</dbReference>
<evidence type="ECO:0000313" key="3">
    <source>
        <dbReference type="Proteomes" id="UP000006859"/>
    </source>
</evidence>
<dbReference type="SUPFAM" id="SSF52540">
    <property type="entry name" value="P-loop containing nucleoside triphosphate hydrolases"/>
    <property type="match status" value="1"/>
</dbReference>
<dbReference type="GO" id="GO:0006302">
    <property type="term" value="P:double-strand break repair"/>
    <property type="evidence" value="ECO:0007669"/>
    <property type="project" value="TreeGrafter"/>
</dbReference>
<dbReference type="STRING" id="198628.Dda3937_01331"/>
<dbReference type="GO" id="GO:0005524">
    <property type="term" value="F:ATP binding"/>
    <property type="evidence" value="ECO:0007669"/>
    <property type="project" value="InterPro"/>
</dbReference>
<dbReference type="KEGG" id="ddd:Dda3937_01331"/>
<dbReference type="EMBL" id="CP002038">
    <property type="protein sequence ID" value="ADM96656.1"/>
    <property type="molecule type" value="Genomic_DNA"/>
</dbReference>
<keyword evidence="3" id="KW-1185">Reference proteome</keyword>
<dbReference type="PANTHER" id="PTHR32182">
    <property type="entry name" value="DNA REPLICATION AND REPAIR PROTEIN RECF"/>
    <property type="match status" value="1"/>
</dbReference>
<sequence>MHCGKSDMIKSIQLTNFLSFGASTQPIELKALNVIVGPNGSGKSNLLEAIELLRNAPDKLITPIRDGGGVSDWLWKGGQGKPTATLNAVFTNPKGPQSLRYQLSFTEVAQRFEMVDERIENEHPADGHPEPYFYYHFNNARPTLNVKNKKRALQLEDIDLEKSILAQRRDPDQYPEITYLAQELARIRLYREWSFGRYTPPRQPQKADLPNDHLESTSTNLGLVLNRLRRDPLVKQRLLKALQALYDGIDDYDVQIEGGTVQVFFHEGRFTIPATRLSDGTLRYLCLLAVLCHPNPPPLICLEEPELGLHPDVLPTLGALLKEASNRTQLIVTTHSDVLVDAMSDQPDAVLVAEKTLEGTTMTRLDAENLKPWLENYRLGQLWTRGDIGGTRW</sequence>
<dbReference type="InterPro" id="IPR003959">
    <property type="entry name" value="ATPase_AAA_core"/>
</dbReference>
<evidence type="ECO:0000313" key="2">
    <source>
        <dbReference type="EMBL" id="ADM96656.1"/>
    </source>
</evidence>
<dbReference type="Pfam" id="PF13304">
    <property type="entry name" value="AAA_21"/>
    <property type="match status" value="1"/>
</dbReference>
<dbReference type="InterPro" id="IPR014555">
    <property type="entry name" value="RecF-like"/>
</dbReference>
<dbReference type="eggNOG" id="COG4637">
    <property type="taxonomic scope" value="Bacteria"/>
</dbReference>
<dbReference type="InterPro" id="IPR027417">
    <property type="entry name" value="P-loop_NTPase"/>
</dbReference>
<accession>E0SJ21</accession>
<dbReference type="Proteomes" id="UP000006859">
    <property type="component" value="Chromosome"/>
</dbReference>
<dbReference type="AlphaFoldDB" id="E0SJ21"/>
<feature type="domain" description="ATPase AAA-type core" evidence="1">
    <location>
        <begin position="32"/>
        <end position="341"/>
    </location>
</feature>
<name>E0SJ21_DICD3</name>
<dbReference type="Gene3D" id="3.40.50.300">
    <property type="entry name" value="P-loop containing nucleotide triphosphate hydrolases"/>
    <property type="match status" value="1"/>
</dbReference>
<organism evidence="2 3">
    <name type="scientific">Dickeya dadantii (strain 3937)</name>
    <name type="common">Erwinia chrysanthemi (strain 3937)</name>
    <dbReference type="NCBI Taxonomy" id="198628"/>
    <lineage>
        <taxon>Bacteria</taxon>
        <taxon>Pseudomonadati</taxon>
        <taxon>Pseudomonadota</taxon>
        <taxon>Gammaproteobacteria</taxon>
        <taxon>Enterobacterales</taxon>
        <taxon>Pectobacteriaceae</taxon>
        <taxon>Dickeya</taxon>
    </lineage>
</organism>
<dbReference type="GO" id="GO:0016887">
    <property type="term" value="F:ATP hydrolysis activity"/>
    <property type="evidence" value="ECO:0007669"/>
    <property type="project" value="InterPro"/>
</dbReference>
<gene>
    <name evidence="2" type="ordered locus">Dda3937_01331</name>
</gene>
<protein>
    <recommendedName>
        <fullName evidence="1">ATPase AAA-type core domain-containing protein</fullName>
    </recommendedName>
</protein>
<dbReference type="HOGENOM" id="CLU_035814_1_1_6"/>
<proteinExistence type="predicted"/>
<dbReference type="PIRSF" id="PIRSF029347">
    <property type="entry name" value="RecF"/>
    <property type="match status" value="1"/>
</dbReference>
<dbReference type="PANTHER" id="PTHR32182:SF25">
    <property type="entry name" value="SLR1056 PROTEIN"/>
    <property type="match status" value="1"/>
</dbReference>